<dbReference type="InterPro" id="IPR039326">
    <property type="entry name" value="Patronus"/>
</dbReference>
<dbReference type="Proteomes" id="UP001188597">
    <property type="component" value="Unassembled WGS sequence"/>
</dbReference>
<dbReference type="EMBL" id="JAVXUP010000368">
    <property type="protein sequence ID" value="KAK3029697.1"/>
    <property type="molecule type" value="Genomic_DNA"/>
</dbReference>
<gene>
    <name evidence="2" type="ORF">RJ639_039831</name>
</gene>
<keyword evidence="3" id="KW-1185">Reference proteome</keyword>
<evidence type="ECO:0000313" key="2">
    <source>
        <dbReference type="EMBL" id="KAK3029697.1"/>
    </source>
</evidence>
<dbReference type="PANTHER" id="PTHR35125:SF2">
    <property type="entry name" value="PROTEIN PATRONUS 2-LIKE"/>
    <property type="match status" value="1"/>
</dbReference>
<comment type="caution">
    <text evidence="2">The sequence shown here is derived from an EMBL/GenBank/DDBJ whole genome shotgun (WGS) entry which is preliminary data.</text>
</comment>
<evidence type="ECO:0000256" key="1">
    <source>
        <dbReference type="SAM" id="MobiDB-lite"/>
    </source>
</evidence>
<organism evidence="2 3">
    <name type="scientific">Escallonia herrerae</name>
    <dbReference type="NCBI Taxonomy" id="1293975"/>
    <lineage>
        <taxon>Eukaryota</taxon>
        <taxon>Viridiplantae</taxon>
        <taxon>Streptophyta</taxon>
        <taxon>Embryophyta</taxon>
        <taxon>Tracheophyta</taxon>
        <taxon>Spermatophyta</taxon>
        <taxon>Magnoliopsida</taxon>
        <taxon>eudicotyledons</taxon>
        <taxon>Gunneridae</taxon>
        <taxon>Pentapetalae</taxon>
        <taxon>asterids</taxon>
        <taxon>campanulids</taxon>
        <taxon>Escalloniales</taxon>
        <taxon>Escalloniaceae</taxon>
        <taxon>Escallonia</taxon>
    </lineage>
</organism>
<proteinExistence type="predicted"/>
<dbReference type="AlphaFoldDB" id="A0AA88WLG1"/>
<name>A0AA88WLG1_9ASTE</name>
<protein>
    <submittedName>
        <fullName evidence="2">Uncharacterized protein</fullName>
    </submittedName>
</protein>
<feature type="compositionally biased region" description="Polar residues" evidence="1">
    <location>
        <begin position="186"/>
        <end position="205"/>
    </location>
</feature>
<dbReference type="SUPFAM" id="SSF55681">
    <property type="entry name" value="Class II aaRS and biotin synthetases"/>
    <property type="match status" value="1"/>
</dbReference>
<dbReference type="InterPro" id="IPR045864">
    <property type="entry name" value="aa-tRNA-synth_II/BPL/LPL"/>
</dbReference>
<feature type="region of interest" description="Disordered" evidence="1">
    <location>
        <begin position="170"/>
        <end position="205"/>
    </location>
</feature>
<dbReference type="PANTHER" id="PTHR35125">
    <property type="entry name" value="NEURON NAVIGATOR 1-LIKE-RELATED"/>
    <property type="match status" value="1"/>
</dbReference>
<dbReference type="GO" id="GO:0007346">
    <property type="term" value="P:regulation of mitotic cell cycle"/>
    <property type="evidence" value="ECO:0007669"/>
    <property type="project" value="InterPro"/>
</dbReference>
<dbReference type="Gene3D" id="3.30.930.10">
    <property type="entry name" value="Bira Bifunctional Protein, Domain 2"/>
    <property type="match status" value="1"/>
</dbReference>
<sequence>MAERNQRIDYALGTASGEVDRWTLIALFQYYELVKYVKIQHVGVLFVGLLSSIHITKEAFHVVDQINGYVQNIEQAFLPLKSTMATLAGRLIQDQNLNIHYKGAPLEGKTNVSKSHKKEGLAGRKALNDISNSGKPSALQATKKPSVMKVIPIPEDLGVAFSAGGKKSVTKAPEKSKLVGRKPLSDLTNSRTPSVHQVPKKSQTTKLSVVAEEKDFPATIAQEGFLHNHQECIKAQRKVLDLDYFLKTVGLNDDISLQPASPGALPSPGKLKPENSSTLLEKEAIPELMVEDDIYQYGKAEAHNCAAELQALQMINIYTKFAYEQAAIPVITGRKSRVEKFAGASKTYTIEALMGDRKALQAGTSHNLGQNFSRAFATQLFALANLIHLYDYPLLNNGYIWKNDFS</sequence>
<reference evidence="2" key="1">
    <citation type="submission" date="2022-12" db="EMBL/GenBank/DDBJ databases">
        <title>Draft genome assemblies for two species of Escallonia (Escalloniales).</title>
        <authorList>
            <person name="Chanderbali A."/>
            <person name="Dervinis C."/>
            <person name="Anghel I."/>
            <person name="Soltis D."/>
            <person name="Soltis P."/>
            <person name="Zapata F."/>
        </authorList>
    </citation>
    <scope>NUCLEOTIDE SEQUENCE</scope>
    <source>
        <strain evidence="2">UCBG64.0493</strain>
        <tissue evidence="2">Leaf</tissue>
    </source>
</reference>
<accession>A0AA88WLG1</accession>
<feature type="region of interest" description="Disordered" evidence="1">
    <location>
        <begin position="257"/>
        <end position="276"/>
    </location>
</feature>
<evidence type="ECO:0000313" key="3">
    <source>
        <dbReference type="Proteomes" id="UP001188597"/>
    </source>
</evidence>